<keyword evidence="6" id="KW-0546">Nucleotide metabolism</keyword>
<name>A0A433A0B1_9FUNG</name>
<comment type="catalytic activity">
    <reaction evidence="7">
        <text>N(6)-methyl-AMP + H2O + H(+) = IMP + methylamine</text>
        <dbReference type="Rhea" id="RHEA:16001"/>
        <dbReference type="ChEBI" id="CHEBI:15377"/>
        <dbReference type="ChEBI" id="CHEBI:15378"/>
        <dbReference type="ChEBI" id="CHEBI:58053"/>
        <dbReference type="ChEBI" id="CHEBI:59338"/>
        <dbReference type="ChEBI" id="CHEBI:144842"/>
    </reaction>
    <physiologicalReaction direction="left-to-right" evidence="7">
        <dbReference type="Rhea" id="RHEA:16002"/>
    </physiologicalReaction>
</comment>
<dbReference type="OrthoDB" id="272271at2759"/>
<dbReference type="PANTHER" id="PTHR11409:SF42">
    <property type="entry name" value="ADENOSINE DEAMINASE-LIKE PROTEIN"/>
    <property type="match status" value="1"/>
</dbReference>
<dbReference type="PANTHER" id="PTHR11409">
    <property type="entry name" value="ADENOSINE DEAMINASE"/>
    <property type="match status" value="1"/>
</dbReference>
<evidence type="ECO:0000256" key="2">
    <source>
        <dbReference type="ARBA" id="ARBA00006676"/>
    </source>
</evidence>
<evidence type="ECO:0000313" key="9">
    <source>
        <dbReference type="EMBL" id="RUO96015.1"/>
    </source>
</evidence>
<dbReference type="GO" id="GO:0009117">
    <property type="term" value="P:nucleotide metabolic process"/>
    <property type="evidence" value="ECO:0007669"/>
    <property type="project" value="UniProtKB-KW"/>
</dbReference>
<evidence type="ECO:0000256" key="1">
    <source>
        <dbReference type="ARBA" id="ARBA00001947"/>
    </source>
</evidence>
<keyword evidence="5" id="KW-0862">Zinc</keyword>
<dbReference type="InterPro" id="IPR006330">
    <property type="entry name" value="Ado/ade_deaminase"/>
</dbReference>
<keyword evidence="10" id="KW-1185">Reference proteome</keyword>
<protein>
    <recommendedName>
        <fullName evidence="8">Adenosine deaminase domain-containing protein</fullName>
    </recommendedName>
</protein>
<evidence type="ECO:0000256" key="7">
    <source>
        <dbReference type="ARBA" id="ARBA00048787"/>
    </source>
</evidence>
<comment type="similarity">
    <text evidence="2">Belongs to the metallo-dependent hydrolases superfamily. Adenosine and AMP deaminases family.</text>
</comment>
<feature type="domain" description="Adenosine deaminase" evidence="8">
    <location>
        <begin position="9"/>
        <end position="151"/>
    </location>
</feature>
<dbReference type="EMBL" id="RBNI01024015">
    <property type="protein sequence ID" value="RUO96015.1"/>
    <property type="molecule type" value="Genomic_DNA"/>
</dbReference>
<dbReference type="Gene3D" id="3.20.20.140">
    <property type="entry name" value="Metal-dependent hydrolases"/>
    <property type="match status" value="1"/>
</dbReference>
<sequence length="163" mass="18270">VGSFDVLRPAFLKAKEAGLKITLHLGEVPSNVPENPSLLSIYPDRLGHATVLDDASRAKIYARNLPVEVCMTSNVLCQTVKDYGEHHLKELLEQRHPFALCVRVFMCSLSSEYAIAASTFSLSKSQVFEASVQTIDSIFADEGVKAQLRKEWAGWWDEHRHEN</sequence>
<keyword evidence="4" id="KW-0378">Hydrolase</keyword>
<feature type="non-terminal residue" evidence="9">
    <location>
        <position position="1"/>
    </location>
</feature>
<organism evidence="9 10">
    <name type="scientific">Jimgerdemannia flammicorona</name>
    <dbReference type="NCBI Taxonomy" id="994334"/>
    <lineage>
        <taxon>Eukaryota</taxon>
        <taxon>Fungi</taxon>
        <taxon>Fungi incertae sedis</taxon>
        <taxon>Mucoromycota</taxon>
        <taxon>Mucoromycotina</taxon>
        <taxon>Endogonomycetes</taxon>
        <taxon>Endogonales</taxon>
        <taxon>Endogonaceae</taxon>
        <taxon>Jimgerdemannia</taxon>
    </lineage>
</organism>
<dbReference type="GO" id="GO:0046872">
    <property type="term" value="F:metal ion binding"/>
    <property type="evidence" value="ECO:0007669"/>
    <property type="project" value="UniProtKB-KW"/>
</dbReference>
<evidence type="ECO:0000256" key="5">
    <source>
        <dbReference type="ARBA" id="ARBA00022833"/>
    </source>
</evidence>
<evidence type="ECO:0000256" key="6">
    <source>
        <dbReference type="ARBA" id="ARBA00023080"/>
    </source>
</evidence>
<dbReference type="Pfam" id="PF00962">
    <property type="entry name" value="A_deaminase"/>
    <property type="match status" value="1"/>
</dbReference>
<dbReference type="SUPFAM" id="SSF51556">
    <property type="entry name" value="Metallo-dependent hydrolases"/>
    <property type="match status" value="1"/>
</dbReference>
<evidence type="ECO:0000259" key="8">
    <source>
        <dbReference type="Pfam" id="PF00962"/>
    </source>
</evidence>
<dbReference type="InterPro" id="IPR032466">
    <property type="entry name" value="Metal_Hydrolase"/>
</dbReference>
<dbReference type="GO" id="GO:0004000">
    <property type="term" value="F:adenosine deaminase activity"/>
    <property type="evidence" value="ECO:0007669"/>
    <property type="project" value="TreeGrafter"/>
</dbReference>
<dbReference type="InterPro" id="IPR001365">
    <property type="entry name" value="A_deaminase_dom"/>
</dbReference>
<keyword evidence="3" id="KW-0479">Metal-binding</keyword>
<dbReference type="AlphaFoldDB" id="A0A433A0B1"/>
<evidence type="ECO:0000256" key="3">
    <source>
        <dbReference type="ARBA" id="ARBA00022723"/>
    </source>
</evidence>
<dbReference type="Proteomes" id="UP000268093">
    <property type="component" value="Unassembled WGS sequence"/>
</dbReference>
<comment type="caution">
    <text evidence="9">The sequence shown here is derived from an EMBL/GenBank/DDBJ whole genome shotgun (WGS) entry which is preliminary data.</text>
</comment>
<comment type="cofactor">
    <cofactor evidence="1">
        <name>Zn(2+)</name>
        <dbReference type="ChEBI" id="CHEBI:29105"/>
    </cofactor>
</comment>
<gene>
    <name evidence="9" type="ORF">BC936DRAFT_142785</name>
</gene>
<reference evidence="9 10" key="1">
    <citation type="journal article" date="2018" name="New Phytol.">
        <title>Phylogenomics of Endogonaceae and evolution of mycorrhizas within Mucoromycota.</title>
        <authorList>
            <person name="Chang Y."/>
            <person name="Desiro A."/>
            <person name="Na H."/>
            <person name="Sandor L."/>
            <person name="Lipzen A."/>
            <person name="Clum A."/>
            <person name="Barry K."/>
            <person name="Grigoriev I.V."/>
            <person name="Martin F.M."/>
            <person name="Stajich J.E."/>
            <person name="Smith M.E."/>
            <person name="Bonito G."/>
            <person name="Spatafora J.W."/>
        </authorList>
    </citation>
    <scope>NUCLEOTIDE SEQUENCE [LARGE SCALE GENOMIC DNA]</scope>
    <source>
        <strain evidence="9 10">GMNB39</strain>
    </source>
</reference>
<dbReference type="GO" id="GO:0006154">
    <property type="term" value="P:adenosine catabolic process"/>
    <property type="evidence" value="ECO:0007669"/>
    <property type="project" value="TreeGrafter"/>
</dbReference>
<evidence type="ECO:0000313" key="10">
    <source>
        <dbReference type="Proteomes" id="UP000268093"/>
    </source>
</evidence>
<evidence type="ECO:0000256" key="4">
    <source>
        <dbReference type="ARBA" id="ARBA00022801"/>
    </source>
</evidence>
<dbReference type="GO" id="GO:0046103">
    <property type="term" value="P:inosine biosynthetic process"/>
    <property type="evidence" value="ECO:0007669"/>
    <property type="project" value="TreeGrafter"/>
</dbReference>
<proteinExistence type="inferred from homology"/>
<accession>A0A433A0B1</accession>